<sequence>MTTQRPSSNSALALITLEGTRFDGAKFHDAAFQTNLHDPFVPAARKLSSLNKLSDDWMGKGSRRPQPKALVQAGLVLTTISQAGLTPPPGVFPTEEGGVLFEWASGTYVFSIEVEADSSIVAYSLYPEQTNGDSDEVDSPDHLTPIIKNWVPVING</sequence>
<accession>A0A7T0KFU0</accession>
<dbReference type="AlphaFoldDB" id="A0A7T0KFU0"/>
<evidence type="ECO:0000313" key="1">
    <source>
        <dbReference type="EMBL" id="QPK79769.1"/>
    </source>
</evidence>
<protein>
    <submittedName>
        <fullName evidence="1">Uncharacterized protein</fullName>
    </submittedName>
</protein>
<dbReference type="Proteomes" id="UP000594681">
    <property type="component" value="Chromosome"/>
</dbReference>
<dbReference type="KEGG" id="cliz:G7Y31_03465"/>
<evidence type="ECO:0000313" key="2">
    <source>
        <dbReference type="Proteomes" id="UP000594681"/>
    </source>
</evidence>
<proteinExistence type="predicted"/>
<dbReference type="RefSeq" id="WP_165007934.1">
    <property type="nucleotide sequence ID" value="NZ_CP064954.1"/>
</dbReference>
<keyword evidence="2" id="KW-1185">Reference proteome</keyword>
<reference evidence="1 2" key="1">
    <citation type="submission" date="2020-11" db="EMBL/GenBank/DDBJ databases">
        <title>Corynebacterium sp. ZJ-599.</title>
        <authorList>
            <person name="Zhou J."/>
        </authorList>
    </citation>
    <scope>NUCLEOTIDE SEQUENCE [LARGE SCALE GENOMIC DNA]</scope>
    <source>
        <strain evidence="1 2">ZJ-599</strain>
    </source>
</reference>
<organism evidence="1 2">
    <name type="scientific">Corynebacterium lizhenjunii</name>
    <dbReference type="NCBI Taxonomy" id="2709394"/>
    <lineage>
        <taxon>Bacteria</taxon>
        <taxon>Bacillati</taxon>
        <taxon>Actinomycetota</taxon>
        <taxon>Actinomycetes</taxon>
        <taxon>Mycobacteriales</taxon>
        <taxon>Corynebacteriaceae</taxon>
        <taxon>Corynebacterium</taxon>
    </lineage>
</organism>
<dbReference type="EMBL" id="CP064954">
    <property type="protein sequence ID" value="QPK79769.1"/>
    <property type="molecule type" value="Genomic_DNA"/>
</dbReference>
<name>A0A7T0KFU0_9CORY</name>
<gene>
    <name evidence="1" type="ORF">G7Y31_03465</name>
</gene>